<dbReference type="SUPFAM" id="SSF47762">
    <property type="entry name" value="PAH2 domain"/>
    <property type="match status" value="3"/>
</dbReference>
<feature type="compositionally biased region" description="Low complexity" evidence="8">
    <location>
        <begin position="902"/>
        <end position="912"/>
    </location>
</feature>
<dbReference type="PROSITE" id="PS51477">
    <property type="entry name" value="PAH"/>
    <property type="match status" value="3"/>
</dbReference>
<feature type="compositionally biased region" description="Basic and acidic residues" evidence="8">
    <location>
        <begin position="831"/>
        <end position="842"/>
    </location>
</feature>
<proteinExistence type="predicted"/>
<feature type="compositionally biased region" description="Gly residues" evidence="8">
    <location>
        <begin position="32"/>
        <end position="44"/>
    </location>
</feature>
<keyword evidence="2" id="KW-0678">Repressor</keyword>
<dbReference type="FunFam" id="1.20.1160.11:FF:000003">
    <property type="entry name" value="Paired amphipathic helix SIN3-like protein"/>
    <property type="match status" value="1"/>
</dbReference>
<dbReference type="PANTHER" id="PTHR12346">
    <property type="entry name" value="SIN3B-RELATED"/>
    <property type="match status" value="1"/>
</dbReference>
<feature type="compositionally biased region" description="Low complexity" evidence="8">
    <location>
        <begin position="1634"/>
        <end position="1644"/>
    </location>
</feature>
<dbReference type="Gene3D" id="1.20.1160.11">
    <property type="entry name" value="Paired amphipathic helix"/>
    <property type="match status" value="3"/>
</dbReference>
<name>A0AAP0D2P9_9ASTR</name>
<dbReference type="InterPro" id="IPR036600">
    <property type="entry name" value="PAH_sf"/>
</dbReference>
<evidence type="ECO:0000259" key="9">
    <source>
        <dbReference type="SMART" id="SM00761"/>
    </source>
</evidence>
<dbReference type="GO" id="GO:0000122">
    <property type="term" value="P:negative regulation of transcription by RNA polymerase II"/>
    <property type="evidence" value="ECO:0007669"/>
    <property type="project" value="TreeGrafter"/>
</dbReference>
<dbReference type="Pfam" id="PF08295">
    <property type="entry name" value="Sin3_corepress"/>
    <property type="match status" value="1"/>
</dbReference>
<dbReference type="InterPro" id="IPR031693">
    <property type="entry name" value="Sin3_C"/>
</dbReference>
<keyword evidence="5" id="KW-0804">Transcription</keyword>
<evidence type="ECO:0000256" key="8">
    <source>
        <dbReference type="SAM" id="MobiDB-lite"/>
    </source>
</evidence>
<feature type="compositionally biased region" description="Basic and acidic residues" evidence="8">
    <location>
        <begin position="1563"/>
        <end position="1574"/>
    </location>
</feature>
<dbReference type="GO" id="GO:0003714">
    <property type="term" value="F:transcription corepressor activity"/>
    <property type="evidence" value="ECO:0007669"/>
    <property type="project" value="InterPro"/>
</dbReference>
<organism evidence="10 11">
    <name type="scientific">Deinandra increscens subsp. villosa</name>
    <dbReference type="NCBI Taxonomy" id="3103831"/>
    <lineage>
        <taxon>Eukaryota</taxon>
        <taxon>Viridiplantae</taxon>
        <taxon>Streptophyta</taxon>
        <taxon>Embryophyta</taxon>
        <taxon>Tracheophyta</taxon>
        <taxon>Spermatophyta</taxon>
        <taxon>Magnoliopsida</taxon>
        <taxon>eudicotyledons</taxon>
        <taxon>Gunneridae</taxon>
        <taxon>Pentapetalae</taxon>
        <taxon>asterids</taxon>
        <taxon>campanulids</taxon>
        <taxon>Asterales</taxon>
        <taxon>Asteraceae</taxon>
        <taxon>Asteroideae</taxon>
        <taxon>Heliantheae alliance</taxon>
        <taxon>Madieae</taxon>
        <taxon>Madiinae</taxon>
        <taxon>Deinandra</taxon>
    </lineage>
</organism>
<evidence type="ECO:0000256" key="1">
    <source>
        <dbReference type="ARBA" id="ARBA00004123"/>
    </source>
</evidence>
<feature type="compositionally biased region" description="Basic and acidic residues" evidence="8">
    <location>
        <begin position="239"/>
        <end position="260"/>
    </location>
</feature>
<feature type="domain" description="Histone deacetylase interacting" evidence="9">
    <location>
        <begin position="457"/>
        <end position="557"/>
    </location>
</feature>
<dbReference type="InterPro" id="IPR039774">
    <property type="entry name" value="Sin3-like"/>
</dbReference>
<dbReference type="InterPro" id="IPR013194">
    <property type="entry name" value="HDAC_interact_dom"/>
</dbReference>
<sequence length="2002" mass="226400">MKRLRDDVFSNSQIKRPFGSSRGESYGPMRVPGGGGEMAGGVGSVGASSAQKLTTNDALTYLKEVKDMFQDQREKYDMFLDVMKDFKAQRVDTTGVIARVKSLFKGHNNLIFGFNTFLPKGYEITVIEDDEPPPKKTVEFDEAIGFVNKIKKRFQNDDHVYKSFLDILNMYRKEHKGINEVYQEVATLFYDHPDLLDEFTRFLPDASAAASAQHSSFLRQSYNRYDERSSAMAPLRHAQIDKQRGRRDSIIPRRGGRDPSVDGLEMDDDKAIIKRKKEIRDRRTRDQDFKDSDIDHRFEKRKSARKVEDFGVHSGLDPYDDKDALKSLYCQEFTFCEKVKDRLRNPDDYQAFLKCLHIYSTEIITRKELQSLVSDLLSKHPDLMEGFSAFLERCENIDGFLAGVMEKKALWNDGHASKSTRTEEKEREHRREIYAAKEDMYKEKYWGKSIQELDLSNCQRCTPSYRLLPDDYPIPSVSQRSELGSQVLNERWVSVTSGSEDYSFKHMRRNQYEESLFRCEDDRFELDMLLESVSSTAKRAEDLLNGINNKSISTEVPIRIEDHFTALDLRCIERLYGDHGLDAMDILRRNPSLALPIILTRLKQKQEDWTKCRSDFNKVWAEIYAKNHYKSLDHRSFYFKQQDSKNLSTKSLVAEIKEIKEKNQKDSDLLMSIAAGSRHHVVPNLEFQFTDNDIHQDLLKLIKYSCEEICTTKEQMNKVVRLWTTFLEPLFCVPCRPHLSDGAEDAEISTHAPEVNGIPGADDDDVKQSKQVACNGDQTGLPDQVDSSKNGLVYGDALTKENGSRPERDSSPAIDLSGREASTCRPDNVTEDVRESKSKIDKVSSPQDLPRSLAVANGSSTEPSKIEKEEGELSPNNDFDEVNFTATKHSGDADDEDSVNVSEGADVSASESAADECSREDHEQDGHRDDLDGKAESEGEAEGIDDVNFIGGDATSLPPAEQFLLSAKPLAKHVIKDSPLPDAESKDSQVFYGNDSFFVLFRLHQVLYERLLSAKLSSASAEMKQKASKEATPPDLYTRFMSALYNLLDGSADNAKFEDDCRAILGNQSYVLFTLDKLIYKLVKQLQIVTGDEMDNKLLQLYEYEKSRKPEKFIDSVYYENAHVLLHDENIYRIHCSSGPSRLTIQLIDDGSEKAEAVAVCMDPNFAAYVHNDFLSLVSERKQSGIFMQRNKRQFSDLDESFMEGAHVINGLEYKMSCSSSKISYVLDTEDYFSRVRRKRKSSGDGSSSSSPRKQAKLDMLLESVSSTAKRAEDLLNGINNKSISTEVPIRIEDHFTALDLRCIERLYGDHGLDAMDILRRNPSLALPIILTRLKQKQEDWTKCRSDFNKVWAEIYAKNHYKSLDHRSFYFKQQDSKNLSTKSLVAEIKEIKEKNQKDSDLLMSIAAGSRHHVVPNLEFQFTDNDIHQDLLKLIKYSCEEICTTKEQMNKVVRLWTTFLEPLFCVPCRPHLSDGAEDAEISTHAPEVNGIPGADDDDVKQSKPVACNGDQTGLPDQVDSSKNGLVYGDALTKENGSRPERDSSPAIDLSGREASTSRPDNVTEDVRESKSKIDKVSSPQDLPRSLAVANGSSTEPSKIEKEEGELSPNNDFDEVNFTAAKHSGDADDEDSVNVSEGADVSASESAADECSREDHEQDGDRDDLDGKAESEGEAEGIDDVNFIGGDATSFPPAEQFLLSAKPLAKHVIKDSPLPDAESKDSHIFYGNDSFYVLFRLHQVLYERLLSAKLSSASAEMKQKASKETTPPDLYTRFMNALYNLLDGSADNAKFEDDCRAILGNQSYVLFTLDKLIYKLVKQLQIVTGDEMDNKLLQLYEYEKSRKPEKFIDSVYYENAHVLLHDENIYRIQCSSGPSRLTIQLIDDGSEKAEAVAVCMDPNFAAYVHNDFLSLVSERKQSGIFMQRNKRQFSDLDESFMEGAHVVNGLEYKMSCSSSKISYVLDTEDYFSRVRRKRKSSGDGSSSSSPRRRAKVEQFHRFLSAATG</sequence>
<dbReference type="Proteomes" id="UP001408789">
    <property type="component" value="Unassembled WGS sequence"/>
</dbReference>
<keyword evidence="3" id="KW-0677">Repeat</keyword>
<accession>A0AAP0D2P9</accession>
<dbReference type="FunFam" id="1.20.1160.11:FF:000001">
    <property type="entry name" value="Paired amphipathic helix protein Sin3"/>
    <property type="match status" value="1"/>
</dbReference>
<dbReference type="Pfam" id="PF02671">
    <property type="entry name" value="PAH"/>
    <property type="match status" value="3"/>
</dbReference>
<evidence type="ECO:0000313" key="10">
    <source>
        <dbReference type="EMBL" id="KAK9065062.1"/>
    </source>
</evidence>
<evidence type="ECO:0000256" key="6">
    <source>
        <dbReference type="ARBA" id="ARBA00023242"/>
    </source>
</evidence>
<dbReference type="InterPro" id="IPR003822">
    <property type="entry name" value="PAH"/>
</dbReference>
<evidence type="ECO:0000256" key="2">
    <source>
        <dbReference type="ARBA" id="ARBA00022491"/>
    </source>
</evidence>
<dbReference type="GO" id="GO:0000785">
    <property type="term" value="C:chromatin"/>
    <property type="evidence" value="ECO:0007669"/>
    <property type="project" value="TreeGrafter"/>
</dbReference>
<dbReference type="PANTHER" id="PTHR12346:SF8">
    <property type="entry name" value="PAIRED AMPHIPATHIC HELIX PROTEIN SIN3-LIKE 2"/>
    <property type="match status" value="1"/>
</dbReference>
<gene>
    <name evidence="10" type="ORF">SSX86_016445</name>
</gene>
<feature type="compositionally biased region" description="Basic and acidic residues" evidence="8">
    <location>
        <begin position="916"/>
        <end position="937"/>
    </location>
</feature>
<keyword evidence="4" id="KW-0805">Transcription regulation</keyword>
<keyword evidence="6 7" id="KW-0539">Nucleus</keyword>
<protein>
    <recommendedName>
        <fullName evidence="9">Histone deacetylase interacting domain-containing protein</fullName>
    </recommendedName>
</protein>
<feature type="region of interest" description="Disordered" evidence="8">
    <location>
        <begin position="239"/>
        <end position="264"/>
    </location>
</feature>
<evidence type="ECO:0000313" key="11">
    <source>
        <dbReference type="Proteomes" id="UP001408789"/>
    </source>
</evidence>
<dbReference type="FunFam" id="1.20.1160.11:FF:000002">
    <property type="entry name" value="Paired amphipathic helix protein SIN3"/>
    <property type="match status" value="1"/>
</dbReference>
<feature type="compositionally biased region" description="Basic and acidic residues" evidence="8">
    <location>
        <begin position="1530"/>
        <end position="1542"/>
    </location>
</feature>
<feature type="region of interest" description="Disordered" evidence="8">
    <location>
        <begin position="1970"/>
        <end position="1989"/>
    </location>
</feature>
<keyword evidence="11" id="KW-1185">Reference proteome</keyword>
<dbReference type="EMBL" id="JBCNJP010000017">
    <property type="protein sequence ID" value="KAK9065062.1"/>
    <property type="molecule type" value="Genomic_DNA"/>
</dbReference>
<evidence type="ECO:0000256" key="7">
    <source>
        <dbReference type="PROSITE-ProRule" id="PRU00810"/>
    </source>
</evidence>
<dbReference type="Pfam" id="PF16879">
    <property type="entry name" value="Sin3a_C"/>
    <property type="match status" value="2"/>
</dbReference>
<comment type="subcellular location">
    <subcellularLocation>
        <location evidence="1 7">Nucleus</location>
    </subcellularLocation>
</comment>
<feature type="region of interest" description="Disordered" evidence="8">
    <location>
        <begin position="796"/>
        <end position="942"/>
    </location>
</feature>
<feature type="compositionally biased region" description="Basic and acidic residues" evidence="8">
    <location>
        <begin position="798"/>
        <end position="810"/>
    </location>
</feature>
<feature type="region of interest" description="Disordered" evidence="8">
    <location>
        <begin position="1"/>
        <end position="47"/>
    </location>
</feature>
<dbReference type="GO" id="GO:0000118">
    <property type="term" value="C:histone deacetylase complex"/>
    <property type="evidence" value="ECO:0007669"/>
    <property type="project" value="TreeGrafter"/>
</dbReference>
<dbReference type="SMART" id="SM00761">
    <property type="entry name" value="HDAC_interact"/>
    <property type="match status" value="1"/>
</dbReference>
<evidence type="ECO:0000256" key="5">
    <source>
        <dbReference type="ARBA" id="ARBA00023163"/>
    </source>
</evidence>
<reference evidence="10 11" key="1">
    <citation type="submission" date="2024-04" db="EMBL/GenBank/DDBJ databases">
        <title>The reference genome of an endangered Asteraceae, Deinandra increscens subsp. villosa, native to the Central Coast of California.</title>
        <authorList>
            <person name="Guilliams M."/>
            <person name="Hasenstab-Lehman K."/>
            <person name="Meyer R."/>
            <person name="Mcevoy S."/>
        </authorList>
    </citation>
    <scope>NUCLEOTIDE SEQUENCE [LARGE SCALE GENOMIC DNA]</scope>
    <source>
        <tissue evidence="10">Leaf</tissue>
    </source>
</reference>
<comment type="caution">
    <text evidence="10">The sequence shown here is derived from an EMBL/GenBank/DDBJ whole genome shotgun (WGS) entry which is preliminary data.</text>
</comment>
<evidence type="ECO:0000256" key="3">
    <source>
        <dbReference type="ARBA" id="ARBA00022737"/>
    </source>
</evidence>
<feature type="region of interest" description="Disordered" evidence="8">
    <location>
        <begin position="1485"/>
        <end position="1680"/>
    </location>
</feature>
<evidence type="ECO:0000256" key="4">
    <source>
        <dbReference type="ARBA" id="ARBA00023015"/>
    </source>
</evidence>